<keyword evidence="2 3" id="KW-0040">ANK repeat</keyword>
<proteinExistence type="predicted"/>
<dbReference type="InterPro" id="IPR002110">
    <property type="entry name" value="Ankyrin_rpt"/>
</dbReference>
<evidence type="ECO:0000256" key="1">
    <source>
        <dbReference type="ARBA" id="ARBA00022737"/>
    </source>
</evidence>
<evidence type="ECO:0000313" key="4">
    <source>
        <dbReference type="EMBL" id="KGO59016.1"/>
    </source>
</evidence>
<evidence type="ECO:0000313" key="5">
    <source>
        <dbReference type="Proteomes" id="UP000030143"/>
    </source>
</evidence>
<dbReference type="InterPro" id="IPR036770">
    <property type="entry name" value="Ankyrin_rpt-contain_sf"/>
</dbReference>
<keyword evidence="5" id="KW-1185">Reference proteome</keyword>
<feature type="repeat" description="ANK" evidence="3">
    <location>
        <begin position="127"/>
        <end position="155"/>
    </location>
</feature>
<organism evidence="4 5">
    <name type="scientific">Penicillium expansum</name>
    <name type="common">Blue mold rot fungus</name>
    <dbReference type="NCBI Taxonomy" id="27334"/>
    <lineage>
        <taxon>Eukaryota</taxon>
        <taxon>Fungi</taxon>
        <taxon>Dikarya</taxon>
        <taxon>Ascomycota</taxon>
        <taxon>Pezizomycotina</taxon>
        <taxon>Eurotiomycetes</taxon>
        <taxon>Eurotiomycetidae</taxon>
        <taxon>Eurotiales</taxon>
        <taxon>Aspergillaceae</taxon>
        <taxon>Penicillium</taxon>
    </lineage>
</organism>
<dbReference type="PANTHER" id="PTHR24134:SF9">
    <property type="entry name" value="ANKYRIN REPEAT AND SOCS BOX PROTEIN 8"/>
    <property type="match status" value="1"/>
</dbReference>
<dbReference type="PROSITE" id="PS50297">
    <property type="entry name" value="ANK_REP_REGION"/>
    <property type="match status" value="2"/>
</dbReference>
<feature type="repeat" description="ANK" evidence="3">
    <location>
        <begin position="292"/>
        <end position="324"/>
    </location>
</feature>
<dbReference type="PhylomeDB" id="A0A0A2KZC9"/>
<dbReference type="STRING" id="27334.A0A0A2KZC9"/>
<dbReference type="Proteomes" id="UP000030143">
    <property type="component" value="Unassembled WGS sequence"/>
</dbReference>
<accession>A0A0A2KZC9</accession>
<dbReference type="OrthoDB" id="366390at2759"/>
<dbReference type="VEuPathDB" id="FungiDB:PEXP_064160"/>
<sequence length="464" mass="51654">MIPLLRLPNELLLLISTKLESEEDLSHLLQANRRLYDLLLPRLYQQNVKLWKSEGLANCAATGNERGVRHFLYWGAYVDVQVLSTIRKKTDRFIPPMSLHTMFSGRRPTSQARNPFMVPPRALLKVESQTPLSIAAHAGHDDIVRLLLEHGAQLNDCVGKEIWTGPNNPAVGALLAGHESVFRILLEWGAQKEGPNLLYGGLINCAVASGQMPMLKLLIEFGVDTNAEVNGMCPLLWAVRRKPNYASMVEVLLDNGANVALVDNDRAKLLFEAISRGTVDTVRLLLKHGANCHESVLHGAIRESTLETVRLLLDHGAHVNFESITHAVISRNCDILELLIDYGFDLNSRGYKGYTILHYAIRCSGMPSHMPSDGVISGYLVQPVFKCPTGPDPPHVSAYCRRRRGDHSTAEDIVRCLIRRGADVNAMNGMRETPLYLAWKYASPAVQHLLLEHGADWTAMLTIY</sequence>
<protein>
    <submittedName>
        <fullName evidence="4">Uncharacterized protein</fullName>
    </submittedName>
</protein>
<gene>
    <name evidence="4" type="ORF">PEX2_093710</name>
</gene>
<dbReference type="AlphaFoldDB" id="A0A0A2KZC9"/>
<dbReference type="RefSeq" id="XP_016600357.1">
    <property type="nucleotide sequence ID" value="XM_016746641.1"/>
</dbReference>
<dbReference type="Pfam" id="PF12796">
    <property type="entry name" value="Ank_2"/>
    <property type="match status" value="2"/>
</dbReference>
<evidence type="ECO:0000256" key="3">
    <source>
        <dbReference type="PROSITE-ProRule" id="PRU00023"/>
    </source>
</evidence>
<dbReference type="Gene3D" id="1.25.40.20">
    <property type="entry name" value="Ankyrin repeat-containing domain"/>
    <property type="match status" value="1"/>
</dbReference>
<reference evidence="4 5" key="1">
    <citation type="journal article" date="2015" name="Mol. Plant Microbe Interact.">
        <title>Genome, transcriptome, and functional analyses of Penicillium expansum provide new insights into secondary metabolism and pathogenicity.</title>
        <authorList>
            <person name="Ballester A.R."/>
            <person name="Marcet-Houben M."/>
            <person name="Levin E."/>
            <person name="Sela N."/>
            <person name="Selma-Lazaro C."/>
            <person name="Carmona L."/>
            <person name="Wisniewski M."/>
            <person name="Droby S."/>
            <person name="Gonzalez-Candelas L."/>
            <person name="Gabaldon T."/>
        </authorList>
    </citation>
    <scope>NUCLEOTIDE SEQUENCE [LARGE SCALE GENOMIC DNA]</scope>
    <source>
        <strain evidence="4 5">MD-8</strain>
    </source>
</reference>
<dbReference type="SUPFAM" id="SSF48403">
    <property type="entry name" value="Ankyrin repeat"/>
    <property type="match status" value="2"/>
</dbReference>
<dbReference type="SMART" id="SM00248">
    <property type="entry name" value="ANK"/>
    <property type="match status" value="7"/>
</dbReference>
<name>A0A0A2KZC9_PENEN</name>
<feature type="repeat" description="ANK" evidence="3">
    <location>
        <begin position="230"/>
        <end position="264"/>
    </location>
</feature>
<dbReference type="GeneID" id="27682061"/>
<keyword evidence="1" id="KW-0677">Repeat</keyword>
<comment type="caution">
    <text evidence="4">The sequence shown here is derived from an EMBL/GenBank/DDBJ whole genome shotgun (WGS) entry which is preliminary data.</text>
</comment>
<dbReference type="PANTHER" id="PTHR24134">
    <property type="entry name" value="ANKYRIN REPEAT-CONTAINING PROTEIN DDB_G0279043"/>
    <property type="match status" value="1"/>
</dbReference>
<dbReference type="EMBL" id="JQFZ01000110">
    <property type="protein sequence ID" value="KGO59016.1"/>
    <property type="molecule type" value="Genomic_DNA"/>
</dbReference>
<dbReference type="PROSITE" id="PS50088">
    <property type="entry name" value="ANK_REPEAT"/>
    <property type="match status" value="3"/>
</dbReference>
<evidence type="ECO:0000256" key="2">
    <source>
        <dbReference type="ARBA" id="ARBA00023043"/>
    </source>
</evidence>
<dbReference type="PRINTS" id="PR01415">
    <property type="entry name" value="ANKYRIN"/>
</dbReference>
<dbReference type="HOGENOM" id="CLU_571202_0_0_1"/>